<evidence type="ECO:0000256" key="1">
    <source>
        <dbReference type="SAM" id="Phobius"/>
    </source>
</evidence>
<evidence type="ECO:0000313" key="4">
    <source>
        <dbReference type="Proteomes" id="UP000823935"/>
    </source>
</evidence>
<dbReference type="InterPro" id="IPR052173">
    <property type="entry name" value="Beta-lactam_resp_regulator"/>
</dbReference>
<reference evidence="3" key="1">
    <citation type="submission" date="2020-10" db="EMBL/GenBank/DDBJ databases">
        <authorList>
            <person name="Gilroy R."/>
        </authorList>
    </citation>
    <scope>NUCLEOTIDE SEQUENCE</scope>
    <source>
        <strain evidence="3">CHK190-19873</strain>
    </source>
</reference>
<dbReference type="AlphaFoldDB" id="A0A9D1ER54"/>
<feature type="domain" description="Peptidase M56" evidence="2">
    <location>
        <begin position="16"/>
        <end position="292"/>
    </location>
</feature>
<name>A0A9D1ER54_9FIRM</name>
<keyword evidence="1" id="KW-0472">Membrane</keyword>
<proteinExistence type="predicted"/>
<dbReference type="EMBL" id="DVIQ01000014">
    <property type="protein sequence ID" value="HIS30373.1"/>
    <property type="molecule type" value="Genomic_DNA"/>
</dbReference>
<dbReference type="PANTHER" id="PTHR34978:SF3">
    <property type="entry name" value="SLR0241 PROTEIN"/>
    <property type="match status" value="1"/>
</dbReference>
<accession>A0A9D1ER54</accession>
<reference evidence="3" key="2">
    <citation type="journal article" date="2021" name="PeerJ">
        <title>Extensive microbial diversity within the chicken gut microbiome revealed by metagenomics and culture.</title>
        <authorList>
            <person name="Gilroy R."/>
            <person name="Ravi A."/>
            <person name="Getino M."/>
            <person name="Pursley I."/>
            <person name="Horton D.L."/>
            <person name="Alikhan N.F."/>
            <person name="Baker D."/>
            <person name="Gharbi K."/>
            <person name="Hall N."/>
            <person name="Watson M."/>
            <person name="Adriaenssens E.M."/>
            <person name="Foster-Nyarko E."/>
            <person name="Jarju S."/>
            <person name="Secka A."/>
            <person name="Antonio M."/>
            <person name="Oren A."/>
            <person name="Chaudhuri R.R."/>
            <person name="La Ragione R."/>
            <person name="Hildebrand F."/>
            <person name="Pallen M.J."/>
        </authorList>
    </citation>
    <scope>NUCLEOTIDE SEQUENCE</scope>
    <source>
        <strain evidence="3">CHK190-19873</strain>
    </source>
</reference>
<keyword evidence="1" id="KW-0812">Transmembrane</keyword>
<dbReference type="Pfam" id="PF05569">
    <property type="entry name" value="Peptidase_M56"/>
    <property type="match status" value="1"/>
</dbReference>
<feature type="transmembrane region" description="Helical" evidence="1">
    <location>
        <begin position="6"/>
        <end position="25"/>
    </location>
</feature>
<gene>
    <name evidence="3" type="ORF">IAB44_02325</name>
</gene>
<sequence>MKFFTAICELSLPGGLLISGWWLLCRAAGKRISHRTLRLLGVFLTIRLLFLFPIALTELPWSGILPQRHSSMESVSVERFPAADAEKSVTPAETGPGEKWTGLLFLLWAVGAAAKALALLFGQACCRRRILRWCTLPQEEALRKNFDRMRARLGVGEDCILCVNPGIKSPGLLGLWRKYLILPQEALPEVWQELIFSHELFHLRHRDSFVKLLVSLAGVLYWFHPLFYVLRRNLYKEMELACDEEVLETTGAGRAGEYVRLILQFSGAAQSGNVPFHAIGGEAKMLKTRIAAVLRKKAGKSRPLLLAGTALGLFLTIFSEDGLALGILPEDTVFETICPDLSEKRYPFVPVLEFTPDESLSKSLLEILDGELEPVENAGYDLAAGLIKLDTGEITITLYPNQKGYTLAAVSDAENLTEEVQYYLGPLSLYDEINQRILPEYEAYLEDMLRSPEFLEEILEFRQSFALPRREIAVWQ</sequence>
<dbReference type="Proteomes" id="UP000823935">
    <property type="component" value="Unassembled WGS sequence"/>
</dbReference>
<organism evidence="3 4">
    <name type="scientific">Candidatus Limivivens intestinipullorum</name>
    <dbReference type="NCBI Taxonomy" id="2840858"/>
    <lineage>
        <taxon>Bacteria</taxon>
        <taxon>Bacillati</taxon>
        <taxon>Bacillota</taxon>
        <taxon>Clostridia</taxon>
        <taxon>Lachnospirales</taxon>
        <taxon>Lachnospiraceae</taxon>
        <taxon>Lachnospiraceae incertae sedis</taxon>
        <taxon>Candidatus Limivivens</taxon>
    </lineage>
</organism>
<feature type="transmembrane region" description="Helical" evidence="1">
    <location>
        <begin position="100"/>
        <end position="122"/>
    </location>
</feature>
<dbReference type="PANTHER" id="PTHR34978">
    <property type="entry name" value="POSSIBLE SENSOR-TRANSDUCER PROTEIN BLAR"/>
    <property type="match status" value="1"/>
</dbReference>
<dbReference type="InterPro" id="IPR008756">
    <property type="entry name" value="Peptidase_M56"/>
</dbReference>
<protein>
    <submittedName>
        <fullName evidence="3">M56 family metallopeptidase</fullName>
    </submittedName>
</protein>
<dbReference type="CDD" id="cd07341">
    <property type="entry name" value="M56_BlaR1_MecR1_like"/>
    <property type="match status" value="1"/>
</dbReference>
<feature type="transmembrane region" description="Helical" evidence="1">
    <location>
        <begin position="37"/>
        <end position="56"/>
    </location>
</feature>
<evidence type="ECO:0000313" key="3">
    <source>
        <dbReference type="EMBL" id="HIS30373.1"/>
    </source>
</evidence>
<comment type="caution">
    <text evidence="3">The sequence shown here is derived from an EMBL/GenBank/DDBJ whole genome shotgun (WGS) entry which is preliminary data.</text>
</comment>
<keyword evidence="1" id="KW-1133">Transmembrane helix</keyword>
<feature type="transmembrane region" description="Helical" evidence="1">
    <location>
        <begin position="209"/>
        <end position="230"/>
    </location>
</feature>
<evidence type="ECO:0000259" key="2">
    <source>
        <dbReference type="Pfam" id="PF05569"/>
    </source>
</evidence>